<dbReference type="Pfam" id="PF14847">
    <property type="entry name" value="Ras_bdg_2"/>
    <property type="match status" value="1"/>
</dbReference>
<feature type="domain" description="Ras-associating" evidence="10">
    <location>
        <begin position="239"/>
        <end position="326"/>
    </location>
</feature>
<name>A0AAD5KBR9_9FUNG</name>
<evidence type="ECO:0000256" key="5">
    <source>
        <dbReference type="ARBA" id="ARBA00022840"/>
    </source>
</evidence>
<keyword evidence="12" id="KW-1185">Reference proteome</keyword>
<evidence type="ECO:0000256" key="2">
    <source>
        <dbReference type="ARBA" id="ARBA00022679"/>
    </source>
</evidence>
<reference evidence="11" key="2">
    <citation type="submission" date="2023-02" db="EMBL/GenBank/DDBJ databases">
        <authorList>
            <consortium name="DOE Joint Genome Institute"/>
            <person name="Mondo S.J."/>
            <person name="Chang Y."/>
            <person name="Wang Y."/>
            <person name="Ahrendt S."/>
            <person name="Andreopoulos W."/>
            <person name="Barry K."/>
            <person name="Beard J."/>
            <person name="Benny G.L."/>
            <person name="Blankenship S."/>
            <person name="Bonito G."/>
            <person name="Cuomo C."/>
            <person name="Desiro A."/>
            <person name="Gervers K.A."/>
            <person name="Hundley H."/>
            <person name="Kuo A."/>
            <person name="LaButti K."/>
            <person name="Lang B.F."/>
            <person name="Lipzen A."/>
            <person name="O'Donnell K."/>
            <person name="Pangilinan J."/>
            <person name="Reynolds N."/>
            <person name="Sandor L."/>
            <person name="Smith M.W."/>
            <person name="Tsang A."/>
            <person name="Grigoriev I.V."/>
            <person name="Stajich J.E."/>
            <person name="Spatafora J.W."/>
        </authorList>
    </citation>
    <scope>NUCLEOTIDE SEQUENCE</scope>
    <source>
        <strain evidence="11">RSA 2281</strain>
    </source>
</reference>
<feature type="region of interest" description="Disordered" evidence="7">
    <location>
        <begin position="511"/>
        <end position="573"/>
    </location>
</feature>
<evidence type="ECO:0000256" key="3">
    <source>
        <dbReference type="ARBA" id="ARBA00022741"/>
    </source>
</evidence>
<feature type="compositionally biased region" description="Basic and acidic residues" evidence="7">
    <location>
        <begin position="170"/>
        <end position="179"/>
    </location>
</feature>
<dbReference type="PANTHER" id="PTHR48016">
    <property type="entry name" value="MAP KINASE KINASE KINASE SSK2-RELATED-RELATED"/>
    <property type="match status" value="1"/>
</dbReference>
<dbReference type="Pfam" id="PF07647">
    <property type="entry name" value="SAM_2"/>
    <property type="match status" value="1"/>
</dbReference>
<feature type="region of interest" description="Disordered" evidence="7">
    <location>
        <begin position="1"/>
        <end position="26"/>
    </location>
</feature>
<evidence type="ECO:0000313" key="12">
    <source>
        <dbReference type="Proteomes" id="UP001209540"/>
    </source>
</evidence>
<dbReference type="InterPro" id="IPR050538">
    <property type="entry name" value="MAP_kinase_kinase_kinase"/>
</dbReference>
<proteinExistence type="inferred from homology"/>
<dbReference type="CDD" id="cd09534">
    <property type="entry name" value="SAM_Ste11_fungal"/>
    <property type="match status" value="1"/>
</dbReference>
<feature type="compositionally biased region" description="Polar residues" evidence="7">
    <location>
        <begin position="1"/>
        <end position="21"/>
    </location>
</feature>
<dbReference type="AlphaFoldDB" id="A0AAD5KBR9"/>
<feature type="region of interest" description="Disordered" evidence="7">
    <location>
        <begin position="162"/>
        <end position="227"/>
    </location>
</feature>
<reference evidence="11" key="1">
    <citation type="journal article" date="2022" name="IScience">
        <title>Evolution of zygomycete secretomes and the origins of terrestrial fungal ecologies.</title>
        <authorList>
            <person name="Chang Y."/>
            <person name="Wang Y."/>
            <person name="Mondo S."/>
            <person name="Ahrendt S."/>
            <person name="Andreopoulos W."/>
            <person name="Barry K."/>
            <person name="Beard J."/>
            <person name="Benny G.L."/>
            <person name="Blankenship S."/>
            <person name="Bonito G."/>
            <person name="Cuomo C."/>
            <person name="Desiro A."/>
            <person name="Gervers K.A."/>
            <person name="Hundley H."/>
            <person name="Kuo A."/>
            <person name="LaButti K."/>
            <person name="Lang B.F."/>
            <person name="Lipzen A."/>
            <person name="O'Donnell K."/>
            <person name="Pangilinan J."/>
            <person name="Reynolds N."/>
            <person name="Sandor L."/>
            <person name="Smith M.E."/>
            <person name="Tsang A."/>
            <person name="Grigoriev I.V."/>
            <person name="Stajich J.E."/>
            <person name="Spatafora J.W."/>
        </authorList>
    </citation>
    <scope>NUCLEOTIDE SEQUENCE</scope>
    <source>
        <strain evidence="11">RSA 2281</strain>
    </source>
</reference>
<keyword evidence="3 6" id="KW-0547">Nucleotide-binding</keyword>
<comment type="similarity">
    <text evidence="1">Belongs to the protein kinase superfamily. STE Ser/Thr protein kinase family. MAP kinase kinase kinase subfamily.</text>
</comment>
<dbReference type="PROSITE" id="PS50011">
    <property type="entry name" value="PROTEIN_KINASE_DOM"/>
    <property type="match status" value="1"/>
</dbReference>
<dbReference type="InterPro" id="IPR011009">
    <property type="entry name" value="Kinase-like_dom_sf"/>
</dbReference>
<evidence type="ECO:0000259" key="10">
    <source>
        <dbReference type="PROSITE" id="PS50200"/>
    </source>
</evidence>
<evidence type="ECO:0000256" key="4">
    <source>
        <dbReference type="ARBA" id="ARBA00022777"/>
    </source>
</evidence>
<keyword evidence="5 6" id="KW-0067">ATP-binding</keyword>
<dbReference type="PROSITE" id="PS00108">
    <property type="entry name" value="PROTEIN_KINASE_ST"/>
    <property type="match status" value="1"/>
</dbReference>
<keyword evidence="4" id="KW-0418">Kinase</keyword>
<dbReference type="FunFam" id="1.10.510.10:FF:000334">
    <property type="entry name" value="Serine/threonine-protein kinase STE11"/>
    <property type="match status" value="1"/>
</dbReference>
<dbReference type="InterPro" id="IPR013761">
    <property type="entry name" value="SAM/pointed_sf"/>
</dbReference>
<sequence length="933" mass="103716">MASQQPLHIFHNNSPTTPTHFDNSRKPHSLEEVHGWQENKVAEWLSHHNYNRYRSKFIEHNITGPVLLDLDNEALKAMDIKTVGERVKLLVAVKSLRQECYASAATAARAARLNNTHTGNDNNNDQRSNYLLHNQSSTSVASSHTLAGSSWGFHLDGHGKHEGFNVTTPHPEKTSKSAESKSLLNRSNSFSRFLGRSDSKKSLRSAANGQDAPPMPPSPRAVQKRKSLEKGIMSMERVKQTCVKVFGEEGQTRIVNVHNASDAKAIMAKVLHKFGIDESNADKYCIFVGSSTNGEARALSDTELTEICRSADRPEKERLILRKRHQYPTHEEFKRKGTTTYKQHPSYTNSPITSTPITASTVVPPLSSSFTTTTNGFPDKQMTLDIITGSPVNNDSNFSSATEPIHPYQQHSKHLSVLDDPRLSLRPHSQQQARVRRFFGERPPSEVISSNLPSFFPNHKREVLETAGVNAKRLSMARSSSAAGRHESTTSFRNSVLPELVSVLGVDLGKFLEEEDEDEDEEELDEKGKDRLDEQDEDRHLSTSSDEDDDDEQTAVAMSLPPGNESVVSYDSSASIELNNTESATLTSNNNQQPFATNTYHIQNRSSSLLHLSGKQEQQQPQSIIAEESKSINLTIQAEPPTPTKVQPTISNESPVAWMKGSLIGRGTFGDVYLGLNPLSGELMAVKQVELPVENSATEERKKGMVVALQREIELLKDLQHENIVQYLGSQTDPAHFSIFLEYVPGGSVAGLLASYGAFQEPLVTSFVRQILKGLNYLHGKDIVHRDIKGANVLVDNKGGVKISDFGISKKVEEDMMQVSSTPHRPSLQGSIFWMAPEVVKQTHYTRKADIWSLGCMVVEMFTGDHPFPEFSQMQAIFKIGSYTAPSIPDNISEDARDFLRCTFKLKHEERPTAKELLDHAFVTSRSSSPDEC</sequence>
<comment type="caution">
    <text evidence="11">The sequence shown here is derived from an EMBL/GenBank/DDBJ whole genome shotgun (WGS) entry which is preliminary data.</text>
</comment>
<dbReference type="InterPro" id="IPR008271">
    <property type="entry name" value="Ser/Thr_kinase_AS"/>
</dbReference>
<dbReference type="Proteomes" id="UP001209540">
    <property type="component" value="Unassembled WGS sequence"/>
</dbReference>
<dbReference type="PROSITE" id="PS50200">
    <property type="entry name" value="RA"/>
    <property type="match status" value="1"/>
</dbReference>
<dbReference type="EMBL" id="JAIXMP010000001">
    <property type="protein sequence ID" value="KAI9278238.1"/>
    <property type="molecule type" value="Genomic_DNA"/>
</dbReference>
<dbReference type="SMART" id="SM00454">
    <property type="entry name" value="SAM"/>
    <property type="match status" value="1"/>
</dbReference>
<dbReference type="GO" id="GO:0005524">
    <property type="term" value="F:ATP binding"/>
    <property type="evidence" value="ECO:0007669"/>
    <property type="project" value="UniProtKB-UniRule"/>
</dbReference>
<dbReference type="InterPro" id="IPR017441">
    <property type="entry name" value="Protein_kinase_ATP_BS"/>
</dbReference>
<dbReference type="SUPFAM" id="SSF54236">
    <property type="entry name" value="Ubiquitin-like"/>
    <property type="match status" value="1"/>
</dbReference>
<dbReference type="FunFam" id="3.30.200.20:FF:000387">
    <property type="entry name" value="Serine/threonine-protein kinase STE11"/>
    <property type="match status" value="1"/>
</dbReference>
<dbReference type="SMART" id="SM01304">
    <property type="entry name" value="Ras_bdg_2"/>
    <property type="match status" value="1"/>
</dbReference>
<keyword evidence="2" id="KW-0808">Transferase</keyword>
<dbReference type="PROSITE" id="PS00107">
    <property type="entry name" value="PROTEIN_KINASE_ATP"/>
    <property type="match status" value="1"/>
</dbReference>
<dbReference type="Gene3D" id="1.10.510.10">
    <property type="entry name" value="Transferase(Phosphotransferase) domain 1"/>
    <property type="match status" value="1"/>
</dbReference>
<accession>A0AAD5KBR9</accession>
<evidence type="ECO:0000256" key="6">
    <source>
        <dbReference type="PROSITE-ProRule" id="PRU10141"/>
    </source>
</evidence>
<protein>
    <submittedName>
        <fullName evidence="11">Uncharacterized protein</fullName>
    </submittedName>
</protein>
<dbReference type="InterPro" id="IPR000719">
    <property type="entry name" value="Prot_kinase_dom"/>
</dbReference>
<evidence type="ECO:0000256" key="1">
    <source>
        <dbReference type="ARBA" id="ARBA00006529"/>
    </source>
</evidence>
<evidence type="ECO:0000259" key="8">
    <source>
        <dbReference type="PROSITE" id="PS50011"/>
    </source>
</evidence>
<dbReference type="SUPFAM" id="SSF56112">
    <property type="entry name" value="Protein kinase-like (PK-like)"/>
    <property type="match status" value="1"/>
</dbReference>
<evidence type="ECO:0000256" key="7">
    <source>
        <dbReference type="SAM" id="MobiDB-lite"/>
    </source>
</evidence>
<evidence type="ECO:0000259" key="9">
    <source>
        <dbReference type="PROSITE" id="PS50105"/>
    </source>
</evidence>
<dbReference type="PROSITE" id="PS50105">
    <property type="entry name" value="SAM_DOMAIN"/>
    <property type="match status" value="1"/>
</dbReference>
<dbReference type="Gene3D" id="3.10.20.90">
    <property type="entry name" value="Phosphatidylinositol 3-kinase Catalytic Subunit, Chain A, domain 1"/>
    <property type="match status" value="1"/>
</dbReference>
<dbReference type="InterPro" id="IPR000159">
    <property type="entry name" value="RA_dom"/>
</dbReference>
<dbReference type="PANTHER" id="PTHR48016:SF56">
    <property type="entry name" value="MAPKK KINASE"/>
    <property type="match status" value="1"/>
</dbReference>
<dbReference type="Gene3D" id="1.10.150.50">
    <property type="entry name" value="Transcription Factor, Ets-1"/>
    <property type="match status" value="1"/>
</dbReference>
<dbReference type="Pfam" id="PF00069">
    <property type="entry name" value="Pkinase"/>
    <property type="match status" value="1"/>
</dbReference>
<feature type="domain" description="SAM" evidence="9">
    <location>
        <begin position="36"/>
        <end position="99"/>
    </location>
</feature>
<feature type="binding site" evidence="6">
    <location>
        <position position="687"/>
    </location>
    <ligand>
        <name>ATP</name>
        <dbReference type="ChEBI" id="CHEBI:30616"/>
    </ligand>
</feature>
<dbReference type="InterPro" id="IPR029458">
    <property type="entry name" value="Ras-bd_By2"/>
</dbReference>
<dbReference type="InterPro" id="IPR001660">
    <property type="entry name" value="SAM"/>
</dbReference>
<dbReference type="SMART" id="SM00220">
    <property type="entry name" value="S_TKc"/>
    <property type="match status" value="1"/>
</dbReference>
<feature type="compositionally biased region" description="Basic and acidic residues" evidence="7">
    <location>
        <begin position="526"/>
        <end position="541"/>
    </location>
</feature>
<feature type="compositionally biased region" description="Acidic residues" evidence="7">
    <location>
        <begin position="513"/>
        <end position="525"/>
    </location>
</feature>
<dbReference type="SUPFAM" id="SSF47769">
    <property type="entry name" value="SAM/Pointed domain"/>
    <property type="match status" value="1"/>
</dbReference>
<gene>
    <name evidence="11" type="ORF">BDA99DRAFT_531008</name>
</gene>
<feature type="compositionally biased region" description="Polar residues" evidence="7">
    <location>
        <begin position="180"/>
        <end position="191"/>
    </location>
</feature>
<evidence type="ECO:0000313" key="11">
    <source>
        <dbReference type="EMBL" id="KAI9278238.1"/>
    </source>
</evidence>
<dbReference type="GO" id="GO:0004709">
    <property type="term" value="F:MAP kinase kinase kinase activity"/>
    <property type="evidence" value="ECO:0007669"/>
    <property type="project" value="UniProtKB-ARBA"/>
</dbReference>
<feature type="domain" description="Protein kinase" evidence="8">
    <location>
        <begin position="658"/>
        <end position="923"/>
    </location>
</feature>
<dbReference type="InterPro" id="IPR029071">
    <property type="entry name" value="Ubiquitin-like_domsf"/>
</dbReference>
<organism evidence="11 12">
    <name type="scientific">Phascolomyces articulosus</name>
    <dbReference type="NCBI Taxonomy" id="60185"/>
    <lineage>
        <taxon>Eukaryota</taxon>
        <taxon>Fungi</taxon>
        <taxon>Fungi incertae sedis</taxon>
        <taxon>Mucoromycota</taxon>
        <taxon>Mucoromycotina</taxon>
        <taxon>Mucoromycetes</taxon>
        <taxon>Mucorales</taxon>
        <taxon>Lichtheimiaceae</taxon>
        <taxon>Phascolomyces</taxon>
    </lineage>
</organism>